<dbReference type="Proteomes" id="UP000192907">
    <property type="component" value="Unassembled WGS sequence"/>
</dbReference>
<dbReference type="SUPFAM" id="SSF53850">
    <property type="entry name" value="Periplasmic binding protein-like II"/>
    <property type="match status" value="1"/>
</dbReference>
<dbReference type="STRING" id="1513793.SAMN06296036_108242"/>
<dbReference type="AlphaFoldDB" id="A0A1Y6BYM5"/>
<evidence type="ECO:0008006" key="3">
    <source>
        <dbReference type="Google" id="ProtNLM"/>
    </source>
</evidence>
<keyword evidence="2" id="KW-1185">Reference proteome</keyword>
<organism evidence="1 2">
    <name type="scientific">Pseudobacteriovorax antillogorgiicola</name>
    <dbReference type="NCBI Taxonomy" id="1513793"/>
    <lineage>
        <taxon>Bacteria</taxon>
        <taxon>Pseudomonadati</taxon>
        <taxon>Bdellovibrionota</taxon>
        <taxon>Oligoflexia</taxon>
        <taxon>Oligoflexales</taxon>
        <taxon>Pseudobacteriovoracaceae</taxon>
        <taxon>Pseudobacteriovorax</taxon>
    </lineage>
</organism>
<protein>
    <recommendedName>
        <fullName evidence="3">Extracellular solute-binding protein, family 3</fullName>
    </recommendedName>
</protein>
<evidence type="ECO:0000313" key="2">
    <source>
        <dbReference type="Proteomes" id="UP000192907"/>
    </source>
</evidence>
<dbReference type="EMBL" id="FWZT01000008">
    <property type="protein sequence ID" value="SMF27632.1"/>
    <property type="molecule type" value="Genomic_DNA"/>
</dbReference>
<name>A0A1Y6BYM5_9BACT</name>
<proteinExistence type="predicted"/>
<sequence length="72" mass="8250">MRNLIQAISFIVSLTLLASSSYSKEYVIGVESLEYRPHYFTSSNGSFLGFSREVLDHFAEKMNVKLTFMSFL</sequence>
<accession>A0A1Y6BYM5</accession>
<reference evidence="2" key="1">
    <citation type="submission" date="2017-04" db="EMBL/GenBank/DDBJ databases">
        <authorList>
            <person name="Varghese N."/>
            <person name="Submissions S."/>
        </authorList>
    </citation>
    <scope>NUCLEOTIDE SEQUENCE [LARGE SCALE GENOMIC DNA]</scope>
    <source>
        <strain evidence="2">RKEM611</strain>
    </source>
</reference>
<dbReference type="Gene3D" id="3.40.190.10">
    <property type="entry name" value="Periplasmic binding protein-like II"/>
    <property type="match status" value="1"/>
</dbReference>
<gene>
    <name evidence="1" type="ORF">SAMN06296036_108242</name>
</gene>
<evidence type="ECO:0000313" key="1">
    <source>
        <dbReference type="EMBL" id="SMF27632.1"/>
    </source>
</evidence>